<dbReference type="Pfam" id="PF01385">
    <property type="entry name" value="OrfB_IS605"/>
    <property type="match status" value="1"/>
</dbReference>
<organism evidence="3 4">
    <name type="scientific">Ktedonobacter robiniae</name>
    <dbReference type="NCBI Taxonomy" id="2778365"/>
    <lineage>
        <taxon>Bacteria</taxon>
        <taxon>Bacillati</taxon>
        <taxon>Chloroflexota</taxon>
        <taxon>Ktedonobacteria</taxon>
        <taxon>Ktedonobacterales</taxon>
        <taxon>Ktedonobacteraceae</taxon>
        <taxon>Ktedonobacter</taxon>
    </lineage>
</organism>
<gene>
    <name evidence="3" type="ORF">KSB_84470</name>
</gene>
<accession>A0ABQ3V5D3</accession>
<name>A0ABQ3V5D3_9CHLR</name>
<feature type="region of interest" description="Disordered" evidence="1">
    <location>
        <begin position="1"/>
        <end position="57"/>
    </location>
</feature>
<feature type="compositionally biased region" description="Polar residues" evidence="1">
    <location>
        <begin position="1"/>
        <end position="14"/>
    </location>
</feature>
<dbReference type="InterPro" id="IPR001959">
    <property type="entry name" value="Transposase"/>
</dbReference>
<proteinExistence type="predicted"/>
<evidence type="ECO:0000259" key="2">
    <source>
        <dbReference type="Pfam" id="PF01385"/>
    </source>
</evidence>
<feature type="domain" description="Probable transposase IS891/IS1136/IS1341" evidence="2">
    <location>
        <begin position="2"/>
        <end position="76"/>
    </location>
</feature>
<keyword evidence="4" id="KW-1185">Reference proteome</keyword>
<evidence type="ECO:0000313" key="3">
    <source>
        <dbReference type="EMBL" id="GHO59972.1"/>
    </source>
</evidence>
<comment type="caution">
    <text evidence="3">The sequence shown here is derived from an EMBL/GenBank/DDBJ whole genome shotgun (WGS) entry which is preliminary data.</text>
</comment>
<dbReference type="EMBL" id="BNJG01000003">
    <property type="protein sequence ID" value="GHO59972.1"/>
    <property type="molecule type" value="Genomic_DNA"/>
</dbReference>
<protein>
    <recommendedName>
        <fullName evidence="2">Probable transposase IS891/IS1136/IS1341 domain-containing protein</fullName>
    </recommendedName>
</protein>
<evidence type="ECO:0000313" key="4">
    <source>
        <dbReference type="Proteomes" id="UP000654345"/>
    </source>
</evidence>
<feature type="compositionally biased region" description="Basic residues" evidence="1">
    <location>
        <begin position="30"/>
        <end position="48"/>
    </location>
</feature>
<evidence type="ECO:0000256" key="1">
    <source>
        <dbReference type="SAM" id="MobiDB-lite"/>
    </source>
</evidence>
<sequence length="76" mass="9153">MSITSYATLSTGEQMANPHLYRSTEQQIKAAHRKLAQRKRGNHRRSRAKRELTRLYRKVRHRRQDFLHQASRRLVN</sequence>
<dbReference type="Proteomes" id="UP000654345">
    <property type="component" value="Unassembled WGS sequence"/>
</dbReference>
<reference evidence="3 4" key="1">
    <citation type="journal article" date="2021" name="Int. J. Syst. Evol. Microbiol.">
        <title>Reticulibacter mediterranei gen. nov., sp. nov., within the new family Reticulibacteraceae fam. nov., and Ktedonospora formicarum gen. nov., sp. nov., Ktedonobacter robiniae sp. nov., Dictyobacter formicarum sp. nov. and Dictyobacter arantiisoli sp. nov., belonging to the class Ktedonobacteria.</title>
        <authorList>
            <person name="Yabe S."/>
            <person name="Zheng Y."/>
            <person name="Wang C.M."/>
            <person name="Sakai Y."/>
            <person name="Abe K."/>
            <person name="Yokota A."/>
            <person name="Donadio S."/>
            <person name="Cavaletti L."/>
            <person name="Monciardini P."/>
        </authorList>
    </citation>
    <scope>NUCLEOTIDE SEQUENCE [LARGE SCALE GENOMIC DNA]</scope>
    <source>
        <strain evidence="3 4">SOSP1-30</strain>
    </source>
</reference>